<name>A0A1T4P5U5_9ENTE</name>
<dbReference type="OrthoDB" id="1646817at2"/>
<keyword evidence="2" id="KW-0804">Transcription</keyword>
<dbReference type="PANTHER" id="PTHR30185">
    <property type="entry name" value="CRYPTIC BETA-GLUCOSIDE BGL OPERON ANTITERMINATOR"/>
    <property type="match status" value="1"/>
</dbReference>
<sequence>MKRKKEKAMDMHSMLTTAEKRRLTIVETLLERKTWVDLDELAKIASCSTKTLGTDFQFFDMTWQEYFVVEFSRKSGVRIHVNHERKMNCIYGETLQNSQFFQFAEMLFFKPYETGSYWLSELFISESSLYRMVQTLNGSMEQVGIEIIRQPFYLQAKDERWLRLHFTNYFDQAYGIGRWPFKEFQQEPIVRMIGEIAKKLNMRLSDEVVFNHSLSVGVAFVRMSQGFRLELNDKKNHEIDEYILGYEEEIQEILPFRLPTDWHKELAQMIFHPYYGWDNEQEMARINGYVSDYLDVISKEVGLELVEEDRAAVQFEVVSLYTKYKIFPYVRYSLFDNLKFQAERVFENYPNFSREIVGNLQLMEKRTHFPWYSKMLYHIIDILFVEWSDLPIKLEKRRTKVKMLIVSTHGQTHAKILKGILDMQFHYRVEMEIYEGSVMNKKTFPNAESYDVIISTEPLLEFAREKLFVVDNIPNVIQLGEIAKEIDRLQLKLHVGTPKK</sequence>
<dbReference type="InterPro" id="IPR050661">
    <property type="entry name" value="BglG_antiterminators"/>
</dbReference>
<accession>A0A1T4P5U5</accession>
<keyword evidence="1" id="KW-0805">Transcription regulation</keyword>
<dbReference type="PANTHER" id="PTHR30185:SF18">
    <property type="entry name" value="TRANSCRIPTIONAL REGULATOR MTLR"/>
    <property type="match status" value="1"/>
</dbReference>
<dbReference type="AlphaFoldDB" id="A0A1T4P5U5"/>
<evidence type="ECO:0000259" key="3">
    <source>
        <dbReference type="Pfam" id="PF05043"/>
    </source>
</evidence>
<evidence type="ECO:0000256" key="2">
    <source>
        <dbReference type="ARBA" id="ARBA00023163"/>
    </source>
</evidence>
<reference evidence="5" key="1">
    <citation type="submission" date="2017-02" db="EMBL/GenBank/DDBJ databases">
        <authorList>
            <person name="Varghese N."/>
            <person name="Submissions S."/>
        </authorList>
    </citation>
    <scope>NUCLEOTIDE SEQUENCE [LARGE SCALE GENOMIC DNA]</scope>
    <source>
        <strain evidence="5">ATCC BAA-1030</strain>
    </source>
</reference>
<evidence type="ECO:0000313" key="4">
    <source>
        <dbReference type="EMBL" id="SJZ86707.1"/>
    </source>
</evidence>
<dbReference type="RefSeq" id="WP_078807596.1">
    <property type="nucleotide sequence ID" value="NZ_FUXI01000018.1"/>
</dbReference>
<feature type="domain" description="Mga helix-turn-helix" evidence="3">
    <location>
        <begin position="86"/>
        <end position="170"/>
    </location>
</feature>
<dbReference type="STRING" id="263852.SAMN02745116_01665"/>
<dbReference type="InterPro" id="IPR007737">
    <property type="entry name" value="Mga_HTH"/>
</dbReference>
<evidence type="ECO:0000256" key="1">
    <source>
        <dbReference type="ARBA" id="ARBA00023015"/>
    </source>
</evidence>
<protein>
    <submittedName>
        <fullName evidence="4">Mga helix-turn-helix domain-containing protein</fullName>
    </submittedName>
</protein>
<dbReference type="EMBL" id="FUXI01000018">
    <property type="protein sequence ID" value="SJZ86707.1"/>
    <property type="molecule type" value="Genomic_DNA"/>
</dbReference>
<keyword evidence="5" id="KW-1185">Reference proteome</keyword>
<dbReference type="Proteomes" id="UP000190328">
    <property type="component" value="Unassembled WGS sequence"/>
</dbReference>
<organism evidence="4 5">
    <name type="scientific">Pilibacter termitis</name>
    <dbReference type="NCBI Taxonomy" id="263852"/>
    <lineage>
        <taxon>Bacteria</taxon>
        <taxon>Bacillati</taxon>
        <taxon>Bacillota</taxon>
        <taxon>Bacilli</taxon>
        <taxon>Lactobacillales</taxon>
        <taxon>Enterococcaceae</taxon>
        <taxon>Pilibacter</taxon>
    </lineage>
</organism>
<proteinExistence type="predicted"/>
<evidence type="ECO:0000313" key="5">
    <source>
        <dbReference type="Proteomes" id="UP000190328"/>
    </source>
</evidence>
<gene>
    <name evidence="4" type="ORF">SAMN02745116_01665</name>
</gene>
<dbReference type="Pfam" id="PF05043">
    <property type="entry name" value="Mga"/>
    <property type="match status" value="1"/>
</dbReference>